<dbReference type="Proteomes" id="UP001174909">
    <property type="component" value="Unassembled WGS sequence"/>
</dbReference>
<sequence>MERRRDDPADPSSHSLYPAPTPVSDSSRPATTGATPEPATPIPAGETTPMDTGAPEPVMKDHVTTKTKFSSRQDVVSNLSSLGRGHHVFLCYLPDPASPYGAPDLTRVRNNLSLVTLLQYDLTRHGFAVISDLSLGDQEPMNLLQWYIRQIELCDHVVLVCSPALKELFSTCQPREPIADQKAARFQVYSSAIYSECERCMRSGVGKFVPVVLEPEWRNFDRSVPLLFRGSHVYELYGTRARLFDYDDMAGHFERMVCRMVGINRRELDAPQRGAPIIFTSSSSVEEVNRTKYLAQAHMPRPGYVTVQSRVGGGSLQRSSWEEAWAKVPLEGHRNHFDSPPSYNTSQTTGGGSVTGGSVTGGCGVMRNETATATPSLTAALPSTEDTHPPHAQIHYVATNYGGTPSTVPPPPCTSTSFPTPITDDPDPASLLPLTPPPTPLLLWLSERVVQWKFLGRYLDVKEHDLDRISLENQNDIREQCFQMLKRFSMEAGPRSTCQRLGRALLESERNKHLFAEFL</sequence>
<dbReference type="InterPro" id="IPR013568">
    <property type="entry name" value="SEFIR_dom"/>
</dbReference>
<accession>A0AA35RNW3</accession>
<dbReference type="AlphaFoldDB" id="A0AA35RNW3"/>
<feature type="compositionally biased region" description="Low complexity" evidence="1">
    <location>
        <begin position="29"/>
        <end position="49"/>
    </location>
</feature>
<organism evidence="3 4">
    <name type="scientific">Geodia barretti</name>
    <name type="common">Barrett's horny sponge</name>
    <dbReference type="NCBI Taxonomy" id="519541"/>
    <lineage>
        <taxon>Eukaryota</taxon>
        <taxon>Metazoa</taxon>
        <taxon>Porifera</taxon>
        <taxon>Demospongiae</taxon>
        <taxon>Heteroscleromorpha</taxon>
        <taxon>Tetractinellida</taxon>
        <taxon>Astrophorina</taxon>
        <taxon>Geodiidae</taxon>
        <taxon>Geodia</taxon>
    </lineage>
</organism>
<evidence type="ECO:0000259" key="2">
    <source>
        <dbReference type="PROSITE" id="PS50017"/>
    </source>
</evidence>
<dbReference type="CDD" id="cd01670">
    <property type="entry name" value="Death"/>
    <property type="match status" value="1"/>
</dbReference>
<evidence type="ECO:0000256" key="1">
    <source>
        <dbReference type="SAM" id="MobiDB-lite"/>
    </source>
</evidence>
<dbReference type="Gene3D" id="1.10.533.10">
    <property type="entry name" value="Death Domain, Fas"/>
    <property type="match status" value="1"/>
</dbReference>
<dbReference type="InterPro" id="IPR000488">
    <property type="entry name" value="Death_dom"/>
</dbReference>
<evidence type="ECO:0000313" key="4">
    <source>
        <dbReference type="Proteomes" id="UP001174909"/>
    </source>
</evidence>
<dbReference type="SUPFAM" id="SSF47986">
    <property type="entry name" value="DEATH domain"/>
    <property type="match status" value="1"/>
</dbReference>
<feature type="domain" description="Death" evidence="2">
    <location>
        <begin position="451"/>
        <end position="510"/>
    </location>
</feature>
<dbReference type="EMBL" id="CASHTH010001368">
    <property type="protein sequence ID" value="CAI8014509.1"/>
    <property type="molecule type" value="Genomic_DNA"/>
</dbReference>
<reference evidence="3" key="1">
    <citation type="submission" date="2023-03" db="EMBL/GenBank/DDBJ databases">
        <authorList>
            <person name="Steffen K."/>
            <person name="Cardenas P."/>
        </authorList>
    </citation>
    <scope>NUCLEOTIDE SEQUENCE</scope>
</reference>
<dbReference type="Pfam" id="PF00531">
    <property type="entry name" value="Death"/>
    <property type="match status" value="1"/>
</dbReference>
<comment type="caution">
    <text evidence="3">The sequence shown here is derived from an EMBL/GenBank/DDBJ whole genome shotgun (WGS) entry which is preliminary data.</text>
</comment>
<feature type="region of interest" description="Disordered" evidence="1">
    <location>
        <begin position="1"/>
        <end position="58"/>
    </location>
</feature>
<keyword evidence="4" id="KW-1185">Reference proteome</keyword>
<dbReference type="PROSITE" id="PS50017">
    <property type="entry name" value="DEATH_DOMAIN"/>
    <property type="match status" value="1"/>
</dbReference>
<dbReference type="Gene3D" id="3.40.50.11530">
    <property type="match status" value="1"/>
</dbReference>
<dbReference type="Pfam" id="PF08357">
    <property type="entry name" value="SEFIR"/>
    <property type="match status" value="1"/>
</dbReference>
<feature type="region of interest" description="Disordered" evidence="1">
    <location>
        <begin position="332"/>
        <end position="359"/>
    </location>
</feature>
<gene>
    <name evidence="3" type="ORF">GBAR_LOCUS9049</name>
</gene>
<dbReference type="InterPro" id="IPR011029">
    <property type="entry name" value="DEATH-like_dom_sf"/>
</dbReference>
<evidence type="ECO:0000313" key="3">
    <source>
        <dbReference type="EMBL" id="CAI8014509.1"/>
    </source>
</evidence>
<feature type="compositionally biased region" description="Gly residues" evidence="1">
    <location>
        <begin position="349"/>
        <end position="359"/>
    </location>
</feature>
<protein>
    <recommendedName>
        <fullName evidence="2">Death domain-containing protein</fullName>
    </recommendedName>
</protein>
<name>A0AA35RNW3_GEOBA</name>
<proteinExistence type="predicted"/>
<dbReference type="GO" id="GO:0007165">
    <property type="term" value="P:signal transduction"/>
    <property type="evidence" value="ECO:0007669"/>
    <property type="project" value="InterPro"/>
</dbReference>